<dbReference type="SUPFAM" id="SSF46561">
    <property type="entry name" value="Ribosomal protein L29 (L29p)"/>
    <property type="match status" value="1"/>
</dbReference>
<dbReference type="Proteomes" id="UP000759537">
    <property type="component" value="Unassembled WGS sequence"/>
</dbReference>
<name>A0A9P5MS71_9AGAM</name>
<dbReference type="GO" id="GO:0032543">
    <property type="term" value="P:mitochondrial translation"/>
    <property type="evidence" value="ECO:0007669"/>
    <property type="project" value="TreeGrafter"/>
</dbReference>
<dbReference type="InterPro" id="IPR010729">
    <property type="entry name" value="Ribosomal_uL29_mit"/>
</dbReference>
<dbReference type="AlphaFoldDB" id="A0A9P5MS71"/>
<evidence type="ECO:0000256" key="6">
    <source>
        <dbReference type="ARBA" id="ARBA00035289"/>
    </source>
</evidence>
<sequence>MLSSLRTRTSNTLRALGNFRRYSTPIDAPSEAGETSSRAPGALRPHLNIPVNPNHGLYAFFRKREKDGKVTHDPFEDDSGLQDVFGRAWTAAELRRKSFRDLHTLWYVLVRERNLLATQKATYRRSTVGLGLLNNVEKRAHQCRKSMARMKYVINERRLAYEGAMKIHAEKMELAAKEKQKEVEKQRRDSADIIHQEQKVSPPVSEATQAAVDSLLQRSTT</sequence>
<keyword evidence="3" id="KW-0689">Ribosomal protein</keyword>
<evidence type="ECO:0000256" key="3">
    <source>
        <dbReference type="ARBA" id="ARBA00022980"/>
    </source>
</evidence>
<evidence type="ECO:0000313" key="10">
    <source>
        <dbReference type="Proteomes" id="UP000759537"/>
    </source>
</evidence>
<feature type="compositionally biased region" description="Basic and acidic residues" evidence="8">
    <location>
        <begin position="178"/>
        <end position="198"/>
    </location>
</feature>
<feature type="region of interest" description="Disordered" evidence="8">
    <location>
        <begin position="178"/>
        <end position="221"/>
    </location>
</feature>
<dbReference type="GO" id="GO:0005762">
    <property type="term" value="C:mitochondrial large ribosomal subunit"/>
    <property type="evidence" value="ECO:0007669"/>
    <property type="project" value="TreeGrafter"/>
</dbReference>
<keyword evidence="5" id="KW-0687">Ribonucleoprotein</keyword>
<evidence type="ECO:0000256" key="2">
    <source>
        <dbReference type="ARBA" id="ARBA00009254"/>
    </source>
</evidence>
<dbReference type="OrthoDB" id="270763at2759"/>
<organism evidence="9 10">
    <name type="scientific">Russula ochroleuca</name>
    <dbReference type="NCBI Taxonomy" id="152965"/>
    <lineage>
        <taxon>Eukaryota</taxon>
        <taxon>Fungi</taxon>
        <taxon>Dikarya</taxon>
        <taxon>Basidiomycota</taxon>
        <taxon>Agaricomycotina</taxon>
        <taxon>Agaricomycetes</taxon>
        <taxon>Russulales</taxon>
        <taxon>Russulaceae</taxon>
        <taxon>Russula</taxon>
    </lineage>
</organism>
<comment type="subcellular location">
    <subcellularLocation>
        <location evidence="1">Mitochondrion</location>
    </subcellularLocation>
</comment>
<keyword evidence="10" id="KW-1185">Reference proteome</keyword>
<evidence type="ECO:0000256" key="1">
    <source>
        <dbReference type="ARBA" id="ARBA00004173"/>
    </source>
</evidence>
<comment type="caution">
    <text evidence="9">The sequence shown here is derived from an EMBL/GenBank/DDBJ whole genome shotgun (WGS) entry which is preliminary data.</text>
</comment>
<dbReference type="Gene3D" id="6.10.330.20">
    <property type="match status" value="1"/>
</dbReference>
<dbReference type="PANTHER" id="PTHR21183">
    <property type="entry name" value="RIBOSOMAL PROTEIN L47, MITOCHONDRIAL-RELATED"/>
    <property type="match status" value="1"/>
</dbReference>
<feature type="region of interest" description="Disordered" evidence="8">
    <location>
        <begin position="24"/>
        <end position="47"/>
    </location>
</feature>
<dbReference type="InterPro" id="IPR038340">
    <property type="entry name" value="MRP-L47_sf"/>
</dbReference>
<evidence type="ECO:0000256" key="7">
    <source>
        <dbReference type="ARBA" id="ARBA00035399"/>
    </source>
</evidence>
<reference evidence="9" key="1">
    <citation type="submission" date="2019-10" db="EMBL/GenBank/DDBJ databases">
        <authorList>
            <consortium name="DOE Joint Genome Institute"/>
            <person name="Kuo A."/>
            <person name="Miyauchi S."/>
            <person name="Kiss E."/>
            <person name="Drula E."/>
            <person name="Kohler A."/>
            <person name="Sanchez-Garcia M."/>
            <person name="Andreopoulos B."/>
            <person name="Barry K.W."/>
            <person name="Bonito G."/>
            <person name="Buee M."/>
            <person name="Carver A."/>
            <person name="Chen C."/>
            <person name="Cichocki N."/>
            <person name="Clum A."/>
            <person name="Culley D."/>
            <person name="Crous P.W."/>
            <person name="Fauchery L."/>
            <person name="Girlanda M."/>
            <person name="Hayes R."/>
            <person name="Keri Z."/>
            <person name="LaButti K."/>
            <person name="Lipzen A."/>
            <person name="Lombard V."/>
            <person name="Magnuson J."/>
            <person name="Maillard F."/>
            <person name="Morin E."/>
            <person name="Murat C."/>
            <person name="Nolan M."/>
            <person name="Ohm R."/>
            <person name="Pangilinan J."/>
            <person name="Pereira M."/>
            <person name="Perotto S."/>
            <person name="Peter M."/>
            <person name="Riley R."/>
            <person name="Sitrit Y."/>
            <person name="Stielow B."/>
            <person name="Szollosi G."/>
            <person name="Zifcakova L."/>
            <person name="Stursova M."/>
            <person name="Spatafora J.W."/>
            <person name="Tedersoo L."/>
            <person name="Vaario L.-M."/>
            <person name="Yamada A."/>
            <person name="Yan M."/>
            <person name="Wang P."/>
            <person name="Xu J."/>
            <person name="Bruns T."/>
            <person name="Baldrian P."/>
            <person name="Vilgalys R."/>
            <person name="Henrissat B."/>
            <person name="Grigoriev I.V."/>
            <person name="Hibbett D."/>
            <person name="Nagy L.G."/>
            <person name="Martin F.M."/>
        </authorList>
    </citation>
    <scope>NUCLEOTIDE SEQUENCE</scope>
    <source>
        <strain evidence="9">Prilba</strain>
    </source>
</reference>
<keyword evidence="4" id="KW-0496">Mitochondrion</keyword>
<dbReference type="Pfam" id="PF06984">
    <property type="entry name" value="MRP-L47"/>
    <property type="match status" value="1"/>
</dbReference>
<reference evidence="9" key="2">
    <citation type="journal article" date="2020" name="Nat. Commun.">
        <title>Large-scale genome sequencing of mycorrhizal fungi provides insights into the early evolution of symbiotic traits.</title>
        <authorList>
            <person name="Miyauchi S."/>
            <person name="Kiss E."/>
            <person name="Kuo A."/>
            <person name="Drula E."/>
            <person name="Kohler A."/>
            <person name="Sanchez-Garcia M."/>
            <person name="Morin E."/>
            <person name="Andreopoulos B."/>
            <person name="Barry K.W."/>
            <person name="Bonito G."/>
            <person name="Buee M."/>
            <person name="Carver A."/>
            <person name="Chen C."/>
            <person name="Cichocki N."/>
            <person name="Clum A."/>
            <person name="Culley D."/>
            <person name="Crous P.W."/>
            <person name="Fauchery L."/>
            <person name="Girlanda M."/>
            <person name="Hayes R.D."/>
            <person name="Keri Z."/>
            <person name="LaButti K."/>
            <person name="Lipzen A."/>
            <person name="Lombard V."/>
            <person name="Magnuson J."/>
            <person name="Maillard F."/>
            <person name="Murat C."/>
            <person name="Nolan M."/>
            <person name="Ohm R.A."/>
            <person name="Pangilinan J."/>
            <person name="Pereira M.F."/>
            <person name="Perotto S."/>
            <person name="Peter M."/>
            <person name="Pfister S."/>
            <person name="Riley R."/>
            <person name="Sitrit Y."/>
            <person name="Stielow J.B."/>
            <person name="Szollosi G."/>
            <person name="Zifcakova L."/>
            <person name="Stursova M."/>
            <person name="Spatafora J.W."/>
            <person name="Tedersoo L."/>
            <person name="Vaario L.M."/>
            <person name="Yamada A."/>
            <person name="Yan M."/>
            <person name="Wang P."/>
            <person name="Xu J."/>
            <person name="Bruns T."/>
            <person name="Baldrian P."/>
            <person name="Vilgalys R."/>
            <person name="Dunand C."/>
            <person name="Henrissat B."/>
            <person name="Grigoriev I.V."/>
            <person name="Hibbett D."/>
            <person name="Nagy L.G."/>
            <person name="Martin F.M."/>
        </authorList>
    </citation>
    <scope>NUCLEOTIDE SEQUENCE</scope>
    <source>
        <strain evidence="9">Prilba</strain>
    </source>
</reference>
<dbReference type="GO" id="GO:0003735">
    <property type="term" value="F:structural constituent of ribosome"/>
    <property type="evidence" value="ECO:0007669"/>
    <property type="project" value="InterPro"/>
</dbReference>
<dbReference type="PANTHER" id="PTHR21183:SF18">
    <property type="entry name" value="LARGE RIBOSOMAL SUBUNIT PROTEIN UL29M"/>
    <property type="match status" value="1"/>
</dbReference>
<protein>
    <recommendedName>
        <fullName evidence="6">Large ribosomal subunit protein uL29m</fullName>
    </recommendedName>
    <alternativeName>
        <fullName evidence="7">54S ribosomal protein L4, mitochondrial</fullName>
    </alternativeName>
</protein>
<accession>A0A9P5MS71</accession>
<evidence type="ECO:0000313" key="9">
    <source>
        <dbReference type="EMBL" id="KAF8476596.1"/>
    </source>
</evidence>
<evidence type="ECO:0000256" key="5">
    <source>
        <dbReference type="ARBA" id="ARBA00023274"/>
    </source>
</evidence>
<comment type="similarity">
    <text evidence="2">Belongs to the universal ribosomal protein uL29 family.</text>
</comment>
<gene>
    <name evidence="9" type="ORF">DFH94DRAFT_634740</name>
</gene>
<dbReference type="EMBL" id="WHVB01000014">
    <property type="protein sequence ID" value="KAF8476596.1"/>
    <property type="molecule type" value="Genomic_DNA"/>
</dbReference>
<dbReference type="InterPro" id="IPR036049">
    <property type="entry name" value="Ribosomal_uL29_sf"/>
</dbReference>
<evidence type="ECO:0000256" key="8">
    <source>
        <dbReference type="SAM" id="MobiDB-lite"/>
    </source>
</evidence>
<evidence type="ECO:0000256" key="4">
    <source>
        <dbReference type="ARBA" id="ARBA00023128"/>
    </source>
</evidence>
<proteinExistence type="inferred from homology"/>